<feature type="region of interest" description="Disordered" evidence="1">
    <location>
        <begin position="91"/>
        <end position="134"/>
    </location>
</feature>
<reference evidence="2" key="1">
    <citation type="submission" date="2021-03" db="EMBL/GenBank/DDBJ databases">
        <title>Draft genome sequence of rust myrtle Austropuccinia psidii MF-1, a brazilian biotype.</title>
        <authorList>
            <person name="Quecine M.C."/>
            <person name="Pachon D.M.R."/>
            <person name="Bonatelli M.L."/>
            <person name="Correr F.H."/>
            <person name="Franceschini L.M."/>
            <person name="Leite T.F."/>
            <person name="Margarido G.R.A."/>
            <person name="Almeida C.A."/>
            <person name="Ferrarezi J.A."/>
            <person name="Labate C.A."/>
        </authorList>
    </citation>
    <scope>NUCLEOTIDE SEQUENCE</scope>
    <source>
        <strain evidence="2">MF-1</strain>
    </source>
</reference>
<organism evidence="2 3">
    <name type="scientific">Austropuccinia psidii MF-1</name>
    <dbReference type="NCBI Taxonomy" id="1389203"/>
    <lineage>
        <taxon>Eukaryota</taxon>
        <taxon>Fungi</taxon>
        <taxon>Dikarya</taxon>
        <taxon>Basidiomycota</taxon>
        <taxon>Pucciniomycotina</taxon>
        <taxon>Pucciniomycetes</taxon>
        <taxon>Pucciniales</taxon>
        <taxon>Sphaerophragmiaceae</taxon>
        <taxon>Austropuccinia</taxon>
    </lineage>
</organism>
<gene>
    <name evidence="2" type="ORF">O181_125074</name>
</gene>
<keyword evidence="3" id="KW-1185">Reference proteome</keyword>
<accession>A0A9Q3KQN2</accession>
<dbReference type="AlphaFoldDB" id="A0A9Q3KQN2"/>
<proteinExistence type="predicted"/>
<evidence type="ECO:0000256" key="1">
    <source>
        <dbReference type="SAM" id="MobiDB-lite"/>
    </source>
</evidence>
<sequence length="134" mass="14711">MASTNPTPTTEQLASGALSMEQVLLSIMKNQETISSTIGMLREDVYKLKISPPAPKKSMSNTSQIPHQKLRNEAIPAHSQSESLVSKVITQNKPALSSEKSKLSTKNHPLSFKTPVKRNPLQMQSVDFPLNSKV</sequence>
<evidence type="ECO:0000313" key="2">
    <source>
        <dbReference type="EMBL" id="MBW0585359.1"/>
    </source>
</evidence>
<evidence type="ECO:0000313" key="3">
    <source>
        <dbReference type="Proteomes" id="UP000765509"/>
    </source>
</evidence>
<dbReference type="EMBL" id="AVOT02120673">
    <property type="protein sequence ID" value="MBW0585359.1"/>
    <property type="molecule type" value="Genomic_DNA"/>
</dbReference>
<name>A0A9Q3KQN2_9BASI</name>
<dbReference type="Proteomes" id="UP000765509">
    <property type="component" value="Unassembled WGS sequence"/>
</dbReference>
<protein>
    <submittedName>
        <fullName evidence="2">Uncharacterized protein</fullName>
    </submittedName>
</protein>
<comment type="caution">
    <text evidence="2">The sequence shown here is derived from an EMBL/GenBank/DDBJ whole genome shotgun (WGS) entry which is preliminary data.</text>
</comment>